<feature type="region of interest" description="Disordered" evidence="3">
    <location>
        <begin position="346"/>
        <end position="373"/>
    </location>
</feature>
<dbReference type="VEuPathDB" id="TriTrypDB:Lsey_0141_0100"/>
<feature type="region of interest" description="Disordered" evidence="3">
    <location>
        <begin position="245"/>
        <end position="267"/>
    </location>
</feature>
<evidence type="ECO:0000313" key="5">
    <source>
        <dbReference type="Proteomes" id="UP000038009"/>
    </source>
</evidence>
<dbReference type="InterPro" id="IPR029035">
    <property type="entry name" value="DHS-like_NAD/FAD-binding_dom"/>
</dbReference>
<organism evidence="4 5">
    <name type="scientific">Leptomonas seymouri</name>
    <dbReference type="NCBI Taxonomy" id="5684"/>
    <lineage>
        <taxon>Eukaryota</taxon>
        <taxon>Discoba</taxon>
        <taxon>Euglenozoa</taxon>
        <taxon>Kinetoplastea</taxon>
        <taxon>Metakinetoplastina</taxon>
        <taxon>Trypanosomatida</taxon>
        <taxon>Trypanosomatidae</taxon>
        <taxon>Leishmaniinae</taxon>
        <taxon>Leptomonas</taxon>
    </lineage>
</organism>
<evidence type="ECO:0000256" key="3">
    <source>
        <dbReference type="SAM" id="MobiDB-lite"/>
    </source>
</evidence>
<feature type="compositionally biased region" description="Low complexity" evidence="3">
    <location>
        <begin position="588"/>
        <end position="603"/>
    </location>
</feature>
<dbReference type="Pfam" id="PF01916">
    <property type="entry name" value="DS"/>
    <property type="match status" value="1"/>
</dbReference>
<feature type="compositionally biased region" description="Basic residues" evidence="3">
    <location>
        <begin position="569"/>
        <end position="583"/>
    </location>
</feature>
<feature type="region of interest" description="Disordered" evidence="3">
    <location>
        <begin position="84"/>
        <end position="114"/>
    </location>
</feature>
<dbReference type="EMBL" id="LJSK01000141">
    <property type="protein sequence ID" value="KPI86232.1"/>
    <property type="molecule type" value="Genomic_DNA"/>
</dbReference>
<dbReference type="Proteomes" id="UP000038009">
    <property type="component" value="Unassembled WGS sequence"/>
</dbReference>
<sequence length="603" mass="65591">MAGVAESAVLVSSAAAAEALTKLKRVQGPSSDFHNPLQVLLLYPSMGFQATNFGHACHIAEVMLHRQAPSKVYQLKDGKYTLVRHDDHDDDGGDGEDCGDGKETDAGGRKKGKRRRNDHIYPNIFLGIAANLLGTGCRAALRFLIQEGVVPNPSTVNGEELPPPEDASEDQLMFARLKKEYRETYGTRALTDEVVPRFRSFLCSVVVSGGGVEHDVRCACAPYTVTRYASEEAAQATLSAERAKTASSSSTKLKRPPKANARFGNITYPPQGTEESALFDAVMRLFAQRLCSRQQRLRATAAAKPIPEKYVDVCSWSVTPSEVWALLGLWLVDLIGEALHILQHQAKDGDTETKKEADVANTEGAEAPPQARPRPCASCRAAALERARTTVVYWAAVQQVPLYSPSFVDGDIASYLLPEYLSDSDAVIAETLQLDLVRDIHSINKLAMQSKKTGMLICGGGVVKHHICNANLMRNGADYTIILNNGQEFDGSDAGAKPEEALSWGKVRMEGEFVKVYGEVTTYFPLLVAQVFVPAVRRRNQQHAASASATPDWQHAGGKSSENGADATKKKKRRRNRRASRKQRGQEAEAASPTASPEAICEG</sequence>
<dbReference type="OMA" id="WGKVRME"/>
<dbReference type="InterPro" id="IPR002773">
    <property type="entry name" value="Deoxyhypusine_synthase"/>
</dbReference>
<dbReference type="Gene3D" id="3.40.910.10">
    <property type="entry name" value="Deoxyhypusine synthase"/>
    <property type="match status" value="2"/>
</dbReference>
<dbReference type="GO" id="GO:0005737">
    <property type="term" value="C:cytoplasm"/>
    <property type="evidence" value="ECO:0007669"/>
    <property type="project" value="TreeGrafter"/>
</dbReference>
<dbReference type="OrthoDB" id="294378at2759"/>
<dbReference type="FunFam" id="3.40.910.10:FF:000010">
    <property type="entry name" value="Deoxyhypusine synthase"/>
    <property type="match status" value="1"/>
</dbReference>
<keyword evidence="5" id="KW-1185">Reference proteome</keyword>
<comment type="caution">
    <text evidence="4">The sequence shown here is derived from an EMBL/GenBank/DDBJ whole genome shotgun (WGS) entry which is preliminary data.</text>
</comment>
<dbReference type="PANTHER" id="PTHR11703">
    <property type="entry name" value="DEOXYHYPUSINE SYNTHASE"/>
    <property type="match status" value="1"/>
</dbReference>
<comment type="similarity">
    <text evidence="1">Belongs to the deoxyhypusine synthase family.</text>
</comment>
<feature type="compositionally biased region" description="Basic and acidic residues" evidence="3">
    <location>
        <begin position="346"/>
        <end position="358"/>
    </location>
</feature>
<evidence type="ECO:0000256" key="2">
    <source>
        <dbReference type="ARBA" id="ARBA00023027"/>
    </source>
</evidence>
<keyword evidence="2" id="KW-0520">NAD</keyword>
<dbReference type="SUPFAM" id="SSF52467">
    <property type="entry name" value="DHS-like NAD/FAD-binding domain"/>
    <property type="match status" value="1"/>
</dbReference>
<reference evidence="4 5" key="1">
    <citation type="journal article" date="2015" name="PLoS Pathog.">
        <title>Leptomonas seymouri: Adaptations to the Dixenous Life Cycle Analyzed by Genome Sequencing, Transcriptome Profiling and Co-infection with Leishmania donovani.</title>
        <authorList>
            <person name="Kraeva N."/>
            <person name="Butenko A."/>
            <person name="Hlavacova J."/>
            <person name="Kostygov A."/>
            <person name="Myskova J."/>
            <person name="Grybchuk D."/>
            <person name="Lestinova T."/>
            <person name="Votypka J."/>
            <person name="Volf P."/>
            <person name="Opperdoes F."/>
            <person name="Flegontov P."/>
            <person name="Lukes J."/>
            <person name="Yurchenko V."/>
        </authorList>
    </citation>
    <scope>NUCLEOTIDE SEQUENCE [LARGE SCALE GENOMIC DNA]</scope>
    <source>
        <strain evidence="4 5">ATCC 30220</strain>
    </source>
</reference>
<feature type="compositionally biased region" description="Acidic residues" evidence="3">
    <location>
        <begin position="88"/>
        <end position="98"/>
    </location>
</feature>
<dbReference type="AlphaFoldDB" id="A0A0N1HXU4"/>
<proteinExistence type="inferred from homology"/>
<gene>
    <name evidence="4" type="ORF">ABL78_4705</name>
</gene>
<dbReference type="GO" id="GO:0034038">
    <property type="term" value="F:deoxyhypusine synthase activity"/>
    <property type="evidence" value="ECO:0007669"/>
    <property type="project" value="TreeGrafter"/>
</dbReference>
<dbReference type="PANTHER" id="PTHR11703:SF1">
    <property type="entry name" value="DEOXYHYPUSINE SYNTHASE"/>
    <property type="match status" value="1"/>
</dbReference>
<protein>
    <submittedName>
        <fullName evidence="4">Putative deoxyhypusine synthase</fullName>
    </submittedName>
</protein>
<name>A0A0N1HXU4_LEPSE</name>
<feature type="region of interest" description="Disordered" evidence="3">
    <location>
        <begin position="543"/>
        <end position="603"/>
    </location>
</feature>
<dbReference type="InterPro" id="IPR036982">
    <property type="entry name" value="Deoxyhypusine_synthase_sf"/>
</dbReference>
<feature type="compositionally biased region" description="Basic and acidic residues" evidence="3">
    <location>
        <begin position="99"/>
        <end position="108"/>
    </location>
</feature>
<accession>A0A0N1HXU4</accession>
<evidence type="ECO:0000256" key="1">
    <source>
        <dbReference type="ARBA" id="ARBA00009892"/>
    </source>
</evidence>
<evidence type="ECO:0000313" key="4">
    <source>
        <dbReference type="EMBL" id="KPI86232.1"/>
    </source>
</evidence>